<protein>
    <submittedName>
        <fullName evidence="4">D-isomer specific 2-hydroxyacid dehydrogenase family protein</fullName>
    </submittedName>
</protein>
<dbReference type="EMBL" id="JAKGSI010000005">
    <property type="protein sequence ID" value="MCF4007527.1"/>
    <property type="molecule type" value="Genomic_DNA"/>
</dbReference>
<gene>
    <name evidence="4" type="ORF">L1O03_10160</name>
</gene>
<dbReference type="InterPro" id="IPR036291">
    <property type="entry name" value="NAD(P)-bd_dom_sf"/>
</dbReference>
<dbReference type="CDD" id="cd12159">
    <property type="entry name" value="2-Hacid_dh_2"/>
    <property type="match status" value="1"/>
</dbReference>
<evidence type="ECO:0000256" key="1">
    <source>
        <dbReference type="ARBA" id="ARBA00023002"/>
    </source>
</evidence>
<sequence>MKFSMYPRAWESTVRELVDAGHEYIESPEDHLPEGIDFLVFNGSGEQCPEFPASLRYVQTCFAGLDGLLDAGKLTDSVRWANAKGLFAPTVAESTVGLILGLYHMHKVVTRAASWSVNERMDAETTWLYDNKTVAIIGAGGIGEELIRLLRPFGPRIIAVTSSGREVDSADESVRIDRATEEGVWARADIVVLLAPLTESTRGMVNAETLRKMKKEAILVNVGRGGLVVTDDLVDALRAGEIAGAALDVTDPEPLPDGHPLWEMEQVLITPHTANTRERMTVLMGGLAVKNAAAFERGETMPTEVDVARGY</sequence>
<name>A0A9X1QQ23_9CORY</name>
<keyword evidence="1" id="KW-0560">Oxidoreductase</keyword>
<feature type="domain" description="D-isomer specific 2-hydroxyacid dehydrogenase NAD-binding" evidence="3">
    <location>
        <begin position="110"/>
        <end position="274"/>
    </location>
</feature>
<evidence type="ECO:0000256" key="2">
    <source>
        <dbReference type="ARBA" id="ARBA00023027"/>
    </source>
</evidence>
<dbReference type="GO" id="GO:0051287">
    <property type="term" value="F:NAD binding"/>
    <property type="evidence" value="ECO:0007669"/>
    <property type="project" value="InterPro"/>
</dbReference>
<dbReference type="Proteomes" id="UP001139336">
    <property type="component" value="Unassembled WGS sequence"/>
</dbReference>
<dbReference type="Pfam" id="PF02826">
    <property type="entry name" value="2-Hacid_dh_C"/>
    <property type="match status" value="1"/>
</dbReference>
<evidence type="ECO:0000313" key="5">
    <source>
        <dbReference type="Proteomes" id="UP001139336"/>
    </source>
</evidence>
<keyword evidence="2" id="KW-0520">NAD</keyword>
<dbReference type="SUPFAM" id="SSF51735">
    <property type="entry name" value="NAD(P)-binding Rossmann-fold domains"/>
    <property type="match status" value="1"/>
</dbReference>
<comment type="caution">
    <text evidence="4">The sequence shown here is derived from an EMBL/GenBank/DDBJ whole genome shotgun (WGS) entry which is preliminary data.</text>
</comment>
<reference evidence="4" key="1">
    <citation type="submission" date="2022-01" db="EMBL/GenBank/DDBJ databases">
        <title>Corynebacterium sp. nov isolated from isolated from the feces of the greater white-fronted geese (Anser albifrons) at Poyang Lake, PR China.</title>
        <authorList>
            <person name="Liu Q."/>
        </authorList>
    </citation>
    <scope>NUCLEOTIDE SEQUENCE</scope>
    <source>
        <strain evidence="4">JCM 32435</strain>
    </source>
</reference>
<dbReference type="GO" id="GO:0016491">
    <property type="term" value="F:oxidoreductase activity"/>
    <property type="evidence" value="ECO:0007669"/>
    <property type="project" value="UniProtKB-KW"/>
</dbReference>
<evidence type="ECO:0000259" key="3">
    <source>
        <dbReference type="Pfam" id="PF02826"/>
    </source>
</evidence>
<proteinExistence type="predicted"/>
<dbReference type="InterPro" id="IPR006140">
    <property type="entry name" value="D-isomer_DH_NAD-bd"/>
</dbReference>
<evidence type="ECO:0000313" key="4">
    <source>
        <dbReference type="EMBL" id="MCF4007527.1"/>
    </source>
</evidence>
<dbReference type="RefSeq" id="WP_236119658.1">
    <property type="nucleotide sequence ID" value="NZ_JAKGSI010000005.1"/>
</dbReference>
<dbReference type="PANTHER" id="PTHR43333:SF1">
    <property type="entry name" value="D-ISOMER SPECIFIC 2-HYDROXYACID DEHYDROGENASE NAD-BINDING DOMAIN-CONTAINING PROTEIN"/>
    <property type="match status" value="1"/>
</dbReference>
<dbReference type="PANTHER" id="PTHR43333">
    <property type="entry name" value="2-HACID_DH_C DOMAIN-CONTAINING PROTEIN"/>
    <property type="match status" value="1"/>
</dbReference>
<keyword evidence="5" id="KW-1185">Reference proteome</keyword>
<dbReference type="AlphaFoldDB" id="A0A9X1QQ23"/>
<accession>A0A9X1QQ23</accession>
<dbReference type="Gene3D" id="3.40.50.720">
    <property type="entry name" value="NAD(P)-binding Rossmann-like Domain"/>
    <property type="match status" value="2"/>
</dbReference>
<organism evidence="4 5">
    <name type="scientific">Corynebacterium uropygiale</name>
    <dbReference type="NCBI Taxonomy" id="1775911"/>
    <lineage>
        <taxon>Bacteria</taxon>
        <taxon>Bacillati</taxon>
        <taxon>Actinomycetota</taxon>
        <taxon>Actinomycetes</taxon>
        <taxon>Mycobacteriales</taxon>
        <taxon>Corynebacteriaceae</taxon>
        <taxon>Corynebacterium</taxon>
    </lineage>
</organism>